<proteinExistence type="predicted"/>
<gene>
    <name evidence="1" type="ORF">BCP8-2_106</name>
</gene>
<dbReference type="KEGG" id="vg:24723370"/>
<organism evidence="1 2">
    <name type="scientific">Bacillus phage BCP8-2</name>
    <dbReference type="NCBI Taxonomy" id="1129192"/>
    <lineage>
        <taxon>Viruses</taxon>
        <taxon>Duplodnaviria</taxon>
        <taxon>Heunggongvirae</taxon>
        <taxon>Uroviricota</taxon>
        <taxon>Caudoviricetes</taxon>
        <taxon>Herelleviridae</taxon>
        <taxon>Bastillevirinae</taxon>
        <taxon>Caeruleovirus</taxon>
        <taxon>Caeruleovirus BCP82</taxon>
    </lineage>
</organism>
<dbReference type="RefSeq" id="YP_009149667.1">
    <property type="nucleotide sequence ID" value="NC_027355.1"/>
</dbReference>
<dbReference type="EMBL" id="KJ081346">
    <property type="protein sequence ID" value="AHJ87144.1"/>
    <property type="molecule type" value="Genomic_DNA"/>
</dbReference>
<evidence type="ECO:0000313" key="2">
    <source>
        <dbReference type="Proteomes" id="UP000033014"/>
    </source>
</evidence>
<protein>
    <submittedName>
        <fullName evidence="1">Uncharacterized protein</fullName>
    </submittedName>
</protein>
<dbReference type="GeneID" id="24723370"/>
<dbReference type="Proteomes" id="UP000033014">
    <property type="component" value="Segment"/>
</dbReference>
<sequence>MNTDWIRCDEKEDIFESGATFIKKVPNEEHVYLVIDVGLREWAGGMGYNIVVGEVDLKSEVVPWDIVSVLYPSIPKPYTDITDPKQLMKLWYLFRSDFIGMRIGTGDADGLRDELTALGIQIE</sequence>
<keyword evidence="2" id="KW-1185">Reference proteome</keyword>
<name>A0A0E3D9B0_9CAUD</name>
<accession>A0A0E3D9B0</accession>
<reference evidence="2" key="1">
    <citation type="submission" date="2014-01" db="EMBL/GenBank/DDBJ databases">
        <title>Genomic and Proteomic Analysis of Broad Host Range Virulent Bacillus Group Phage BCP8-2 Leading To the Creation of New Genus within Myoviruses.</title>
        <authorList>
            <person name="Bandara N."/>
            <person name="Asare P.T."/>
            <person name="Kim K.P."/>
        </authorList>
    </citation>
    <scope>NUCLEOTIDE SEQUENCE [LARGE SCALE GENOMIC DNA]</scope>
</reference>
<reference evidence="1 2" key="2">
    <citation type="journal article" date="2015" name="Arch. Virol.">
        <title>Complete genome sequence analysis and identification of putative metallo-beta-lactamase and SpoIIIE homologs in Bacillus cereus group phage BCP8-2, a new member of the proposed Bastille-like group.</title>
        <authorList>
            <person name="Asare P.T."/>
            <person name="Bandara N."/>
            <person name="Jeong T.Y."/>
            <person name="Ryu S."/>
            <person name="Klumpp J."/>
            <person name="Kim K.P."/>
        </authorList>
    </citation>
    <scope>NUCLEOTIDE SEQUENCE [LARGE SCALE GENOMIC DNA]</scope>
    <source>
        <strain evidence="1">BCP8-2</strain>
    </source>
</reference>
<evidence type="ECO:0000313" key="1">
    <source>
        <dbReference type="EMBL" id="AHJ87144.1"/>
    </source>
</evidence>